<keyword evidence="3" id="KW-1185">Reference proteome</keyword>
<organism evidence="3">
    <name type="scientific">Drosophila persimilis</name>
    <name type="common">Fruit fly</name>
    <dbReference type="NCBI Taxonomy" id="7234"/>
    <lineage>
        <taxon>Eukaryota</taxon>
        <taxon>Metazoa</taxon>
        <taxon>Ecdysozoa</taxon>
        <taxon>Arthropoda</taxon>
        <taxon>Hexapoda</taxon>
        <taxon>Insecta</taxon>
        <taxon>Pterygota</taxon>
        <taxon>Neoptera</taxon>
        <taxon>Endopterygota</taxon>
        <taxon>Diptera</taxon>
        <taxon>Brachycera</taxon>
        <taxon>Muscomorpha</taxon>
        <taxon>Ephydroidea</taxon>
        <taxon>Drosophilidae</taxon>
        <taxon>Drosophila</taxon>
        <taxon>Sophophora</taxon>
    </lineage>
</organism>
<dbReference type="AlphaFoldDB" id="B4HAL9"/>
<protein>
    <submittedName>
        <fullName evidence="2">GL27072</fullName>
    </submittedName>
</protein>
<feature type="compositionally biased region" description="Polar residues" evidence="1">
    <location>
        <begin position="69"/>
        <end position="78"/>
    </location>
</feature>
<evidence type="ECO:0000256" key="1">
    <source>
        <dbReference type="SAM" id="MobiDB-lite"/>
    </source>
</evidence>
<evidence type="ECO:0000313" key="2">
    <source>
        <dbReference type="EMBL" id="EDW37630.1"/>
    </source>
</evidence>
<proteinExistence type="predicted"/>
<dbReference type="OMA" id="YANIRIP"/>
<dbReference type="Proteomes" id="UP000008744">
    <property type="component" value="Unassembled WGS sequence"/>
</dbReference>
<evidence type="ECO:0000313" key="3">
    <source>
        <dbReference type="Proteomes" id="UP000008744"/>
    </source>
</evidence>
<reference evidence="2 3" key="1">
    <citation type="journal article" date="2007" name="Nature">
        <title>Evolution of genes and genomes on the Drosophila phylogeny.</title>
        <authorList>
            <consortium name="Drosophila 12 Genomes Consortium"/>
            <person name="Clark A.G."/>
            <person name="Eisen M.B."/>
            <person name="Smith D.R."/>
            <person name="Bergman C.M."/>
            <person name="Oliver B."/>
            <person name="Markow T.A."/>
            <person name="Kaufman T.C."/>
            <person name="Kellis M."/>
            <person name="Gelbart W."/>
            <person name="Iyer V.N."/>
            <person name="Pollard D.A."/>
            <person name="Sackton T.B."/>
            <person name="Larracuente A.M."/>
            <person name="Singh N.D."/>
            <person name="Abad J.P."/>
            <person name="Abt D.N."/>
            <person name="Adryan B."/>
            <person name="Aguade M."/>
            <person name="Akashi H."/>
            <person name="Anderson W.W."/>
            <person name="Aquadro C.F."/>
            <person name="Ardell D.H."/>
            <person name="Arguello R."/>
            <person name="Artieri C.G."/>
            <person name="Barbash D.A."/>
            <person name="Barker D."/>
            <person name="Barsanti P."/>
            <person name="Batterham P."/>
            <person name="Batzoglou S."/>
            <person name="Begun D."/>
            <person name="Bhutkar A."/>
            <person name="Blanco E."/>
            <person name="Bosak S.A."/>
            <person name="Bradley R.K."/>
            <person name="Brand A.D."/>
            <person name="Brent M.R."/>
            <person name="Brooks A.N."/>
            <person name="Brown R.H."/>
            <person name="Butlin R.K."/>
            <person name="Caggese C."/>
            <person name="Calvi B.R."/>
            <person name="Bernardo de Carvalho A."/>
            <person name="Caspi A."/>
            <person name="Castrezana S."/>
            <person name="Celniker S.E."/>
            <person name="Chang J.L."/>
            <person name="Chapple C."/>
            <person name="Chatterji S."/>
            <person name="Chinwalla A."/>
            <person name="Civetta A."/>
            <person name="Clifton S.W."/>
            <person name="Comeron J.M."/>
            <person name="Costello J.C."/>
            <person name="Coyne J.A."/>
            <person name="Daub J."/>
            <person name="David R.G."/>
            <person name="Delcher A.L."/>
            <person name="Delehaunty K."/>
            <person name="Do C.B."/>
            <person name="Ebling H."/>
            <person name="Edwards K."/>
            <person name="Eickbush T."/>
            <person name="Evans J.D."/>
            <person name="Filipski A."/>
            <person name="Findeiss S."/>
            <person name="Freyhult E."/>
            <person name="Fulton L."/>
            <person name="Fulton R."/>
            <person name="Garcia A.C."/>
            <person name="Gardiner A."/>
            <person name="Garfield D.A."/>
            <person name="Garvin B.E."/>
            <person name="Gibson G."/>
            <person name="Gilbert D."/>
            <person name="Gnerre S."/>
            <person name="Godfrey J."/>
            <person name="Good R."/>
            <person name="Gotea V."/>
            <person name="Gravely B."/>
            <person name="Greenberg A.J."/>
            <person name="Griffiths-Jones S."/>
            <person name="Gross S."/>
            <person name="Guigo R."/>
            <person name="Gustafson E.A."/>
            <person name="Haerty W."/>
            <person name="Hahn M.W."/>
            <person name="Halligan D.L."/>
            <person name="Halpern A.L."/>
            <person name="Halter G.M."/>
            <person name="Han M.V."/>
            <person name="Heger A."/>
            <person name="Hillier L."/>
            <person name="Hinrichs A.S."/>
            <person name="Holmes I."/>
            <person name="Hoskins R.A."/>
            <person name="Hubisz M.J."/>
            <person name="Hultmark D."/>
            <person name="Huntley M.A."/>
            <person name="Jaffe D.B."/>
            <person name="Jagadeeshan S."/>
            <person name="Jeck W.R."/>
            <person name="Johnson J."/>
            <person name="Jones C.D."/>
            <person name="Jordan W.C."/>
            <person name="Karpen G.H."/>
            <person name="Kataoka E."/>
            <person name="Keightley P.D."/>
            <person name="Kheradpour P."/>
            <person name="Kirkness E.F."/>
            <person name="Koerich L.B."/>
            <person name="Kristiansen K."/>
            <person name="Kudrna D."/>
            <person name="Kulathinal R.J."/>
            <person name="Kumar S."/>
            <person name="Kwok R."/>
            <person name="Lander E."/>
            <person name="Langley C.H."/>
            <person name="Lapoint R."/>
            <person name="Lazzaro B.P."/>
            <person name="Lee S.J."/>
            <person name="Levesque L."/>
            <person name="Li R."/>
            <person name="Lin C.F."/>
            <person name="Lin M.F."/>
            <person name="Lindblad-Toh K."/>
            <person name="Llopart A."/>
            <person name="Long M."/>
            <person name="Low L."/>
            <person name="Lozovsky E."/>
            <person name="Lu J."/>
            <person name="Luo M."/>
            <person name="Machado C.A."/>
            <person name="Makalowski W."/>
            <person name="Marzo M."/>
            <person name="Matsuda M."/>
            <person name="Matzkin L."/>
            <person name="McAllister B."/>
            <person name="McBride C.S."/>
            <person name="McKernan B."/>
            <person name="McKernan K."/>
            <person name="Mendez-Lago M."/>
            <person name="Minx P."/>
            <person name="Mollenhauer M.U."/>
            <person name="Montooth K."/>
            <person name="Mount S.M."/>
            <person name="Mu X."/>
            <person name="Myers E."/>
            <person name="Negre B."/>
            <person name="Newfeld S."/>
            <person name="Nielsen R."/>
            <person name="Noor M.A."/>
            <person name="O'Grady P."/>
            <person name="Pachter L."/>
            <person name="Papaceit M."/>
            <person name="Parisi M.J."/>
            <person name="Parisi M."/>
            <person name="Parts L."/>
            <person name="Pedersen J.S."/>
            <person name="Pesole G."/>
            <person name="Phillippy A.M."/>
            <person name="Ponting C.P."/>
            <person name="Pop M."/>
            <person name="Porcelli D."/>
            <person name="Powell J.R."/>
            <person name="Prohaska S."/>
            <person name="Pruitt K."/>
            <person name="Puig M."/>
            <person name="Quesneville H."/>
            <person name="Ram K.R."/>
            <person name="Rand D."/>
            <person name="Rasmussen M.D."/>
            <person name="Reed L.K."/>
            <person name="Reenan R."/>
            <person name="Reily A."/>
            <person name="Remington K.A."/>
            <person name="Rieger T.T."/>
            <person name="Ritchie M.G."/>
            <person name="Robin C."/>
            <person name="Rogers Y.H."/>
            <person name="Rohde C."/>
            <person name="Rozas J."/>
            <person name="Rubenfield M.J."/>
            <person name="Ruiz A."/>
            <person name="Russo S."/>
            <person name="Salzberg S.L."/>
            <person name="Sanchez-Gracia A."/>
            <person name="Saranga D.J."/>
            <person name="Sato H."/>
            <person name="Schaeffer S.W."/>
            <person name="Schatz M.C."/>
            <person name="Schlenke T."/>
            <person name="Schwartz R."/>
            <person name="Segarra C."/>
            <person name="Singh R.S."/>
            <person name="Sirot L."/>
            <person name="Sirota M."/>
            <person name="Sisneros N.B."/>
            <person name="Smith C.D."/>
            <person name="Smith T.F."/>
            <person name="Spieth J."/>
            <person name="Stage D.E."/>
            <person name="Stark A."/>
            <person name="Stephan W."/>
            <person name="Strausberg R.L."/>
            <person name="Strempel S."/>
            <person name="Sturgill D."/>
            <person name="Sutton G."/>
            <person name="Sutton G.G."/>
            <person name="Tao W."/>
            <person name="Teichmann S."/>
            <person name="Tobari Y.N."/>
            <person name="Tomimura Y."/>
            <person name="Tsolas J.M."/>
            <person name="Valente V.L."/>
            <person name="Venter E."/>
            <person name="Venter J.C."/>
            <person name="Vicario S."/>
            <person name="Vieira F.G."/>
            <person name="Vilella A.J."/>
            <person name="Villasante A."/>
            <person name="Walenz B."/>
            <person name="Wang J."/>
            <person name="Wasserman M."/>
            <person name="Watts T."/>
            <person name="Wilson D."/>
            <person name="Wilson R.K."/>
            <person name="Wing R.A."/>
            <person name="Wolfner M.F."/>
            <person name="Wong A."/>
            <person name="Wong G.K."/>
            <person name="Wu C.I."/>
            <person name="Wu G."/>
            <person name="Yamamoto D."/>
            <person name="Yang H.P."/>
            <person name="Yang S.P."/>
            <person name="Yorke J.A."/>
            <person name="Yoshida K."/>
            <person name="Zdobnov E."/>
            <person name="Zhang P."/>
            <person name="Zhang Y."/>
            <person name="Zimin A.V."/>
            <person name="Baldwin J."/>
            <person name="Abdouelleil A."/>
            <person name="Abdulkadir J."/>
            <person name="Abebe A."/>
            <person name="Abera B."/>
            <person name="Abreu J."/>
            <person name="Acer S.C."/>
            <person name="Aftuck L."/>
            <person name="Alexander A."/>
            <person name="An P."/>
            <person name="Anderson E."/>
            <person name="Anderson S."/>
            <person name="Arachi H."/>
            <person name="Azer M."/>
            <person name="Bachantsang P."/>
            <person name="Barry A."/>
            <person name="Bayul T."/>
            <person name="Berlin A."/>
            <person name="Bessette D."/>
            <person name="Bloom T."/>
            <person name="Blye J."/>
            <person name="Boguslavskiy L."/>
            <person name="Bonnet C."/>
            <person name="Boukhgalter B."/>
            <person name="Bourzgui I."/>
            <person name="Brown A."/>
            <person name="Cahill P."/>
            <person name="Channer S."/>
            <person name="Cheshatsang Y."/>
            <person name="Chuda L."/>
            <person name="Citroen M."/>
            <person name="Collymore A."/>
            <person name="Cooke P."/>
            <person name="Costello M."/>
            <person name="D'Aco K."/>
            <person name="Daza R."/>
            <person name="De Haan G."/>
            <person name="DeGray S."/>
            <person name="DeMaso C."/>
            <person name="Dhargay N."/>
            <person name="Dooley K."/>
            <person name="Dooley E."/>
            <person name="Doricent M."/>
            <person name="Dorje P."/>
            <person name="Dorjee K."/>
            <person name="Dupes A."/>
            <person name="Elong R."/>
            <person name="Falk J."/>
            <person name="Farina A."/>
            <person name="Faro S."/>
            <person name="Ferguson D."/>
            <person name="Fisher S."/>
            <person name="Foley C.D."/>
            <person name="Franke A."/>
            <person name="Friedrich D."/>
            <person name="Gadbois L."/>
            <person name="Gearin G."/>
            <person name="Gearin C.R."/>
            <person name="Giannoukos G."/>
            <person name="Goode T."/>
            <person name="Graham J."/>
            <person name="Grandbois E."/>
            <person name="Grewal S."/>
            <person name="Gyaltsen K."/>
            <person name="Hafez N."/>
            <person name="Hagos B."/>
            <person name="Hall J."/>
            <person name="Henson C."/>
            <person name="Hollinger A."/>
            <person name="Honan T."/>
            <person name="Huard M.D."/>
            <person name="Hughes L."/>
            <person name="Hurhula B."/>
            <person name="Husby M.E."/>
            <person name="Kamat A."/>
            <person name="Kanga B."/>
            <person name="Kashin S."/>
            <person name="Khazanovich D."/>
            <person name="Kisner P."/>
            <person name="Lance K."/>
            <person name="Lara M."/>
            <person name="Lee W."/>
            <person name="Lennon N."/>
            <person name="Letendre F."/>
            <person name="LeVine R."/>
            <person name="Lipovsky A."/>
            <person name="Liu X."/>
            <person name="Liu J."/>
            <person name="Liu S."/>
            <person name="Lokyitsang T."/>
            <person name="Lokyitsang Y."/>
            <person name="Lubonja R."/>
            <person name="Lui A."/>
            <person name="MacDonald P."/>
            <person name="Magnisalis V."/>
            <person name="Maru K."/>
            <person name="Matthews C."/>
            <person name="McCusker W."/>
            <person name="McDonough S."/>
            <person name="Mehta T."/>
            <person name="Meldrim J."/>
            <person name="Meneus L."/>
            <person name="Mihai O."/>
            <person name="Mihalev A."/>
            <person name="Mihova T."/>
            <person name="Mittelman R."/>
            <person name="Mlenga V."/>
            <person name="Montmayeur A."/>
            <person name="Mulrain L."/>
            <person name="Navidi A."/>
            <person name="Naylor J."/>
            <person name="Negash T."/>
            <person name="Nguyen T."/>
            <person name="Nguyen N."/>
            <person name="Nicol R."/>
            <person name="Norbu C."/>
            <person name="Norbu N."/>
            <person name="Novod N."/>
            <person name="O'Neill B."/>
            <person name="Osman S."/>
            <person name="Markiewicz E."/>
            <person name="Oyono O.L."/>
            <person name="Patti C."/>
            <person name="Phunkhang P."/>
            <person name="Pierre F."/>
            <person name="Priest M."/>
            <person name="Raghuraman S."/>
            <person name="Rege F."/>
            <person name="Reyes R."/>
            <person name="Rise C."/>
            <person name="Rogov P."/>
            <person name="Ross K."/>
            <person name="Ryan E."/>
            <person name="Settipalli S."/>
            <person name="Shea T."/>
            <person name="Sherpa N."/>
            <person name="Shi L."/>
            <person name="Shih D."/>
            <person name="Sparrow T."/>
            <person name="Spaulding J."/>
            <person name="Stalker J."/>
            <person name="Stange-Thomann N."/>
            <person name="Stavropoulos S."/>
            <person name="Stone C."/>
            <person name="Strader C."/>
            <person name="Tesfaye S."/>
            <person name="Thomson T."/>
            <person name="Thoulutsang Y."/>
            <person name="Thoulutsang D."/>
            <person name="Topham K."/>
            <person name="Topping I."/>
            <person name="Tsamla T."/>
            <person name="Vassiliev H."/>
            <person name="Vo A."/>
            <person name="Wangchuk T."/>
            <person name="Wangdi T."/>
            <person name="Weiand M."/>
            <person name="Wilkinson J."/>
            <person name="Wilson A."/>
            <person name="Yadav S."/>
            <person name="Young G."/>
            <person name="Yu Q."/>
            <person name="Zembek L."/>
            <person name="Zhong D."/>
            <person name="Zimmer A."/>
            <person name="Zwirko Z."/>
            <person name="Jaffe D.B."/>
            <person name="Alvarez P."/>
            <person name="Brockman W."/>
            <person name="Butler J."/>
            <person name="Chin C."/>
            <person name="Gnerre S."/>
            <person name="Grabherr M."/>
            <person name="Kleber M."/>
            <person name="Mauceli E."/>
            <person name="MacCallum I."/>
        </authorList>
    </citation>
    <scope>NUCLEOTIDE SEQUENCE [LARGE SCALE GENOMIC DNA]</scope>
    <source>
        <strain evidence="3">MSH-3 / Tucson 14011-0111.49</strain>
    </source>
</reference>
<feature type="region of interest" description="Disordered" evidence="1">
    <location>
        <begin position="1"/>
        <end position="45"/>
    </location>
</feature>
<sequence>MSVRNTKQQLREFLKAASVGPQPSDMGPGSPDDEPSTSGLVQQEKDVLGLQSKVVNAVETKQAIESPVPQRQSSTDGSISLDLESDDQNVSSLRPEGSNSWTQGNNNDAVYTDSLTVSVDRVRSMVPTRRERFCKAFFSSLCDWMKRIAAGFGLAPQESVSAWYKHCWDTLGSDPLDQHSGFELDGTARPIATSTPMREWHVWRLCELYANIRIPKPVQDKDQVHWVWVNCLAEPGHGNDGNDGNDGSGV</sequence>
<dbReference type="HOGENOM" id="CLU_1112325_0_0_1"/>
<feature type="region of interest" description="Disordered" evidence="1">
    <location>
        <begin position="61"/>
        <end position="107"/>
    </location>
</feature>
<name>B4HAL9_DROPE</name>
<accession>B4HAL9</accession>
<feature type="compositionally biased region" description="Polar residues" evidence="1">
    <location>
        <begin position="88"/>
        <end position="107"/>
    </location>
</feature>
<dbReference type="EMBL" id="CH479242">
    <property type="protein sequence ID" value="EDW37630.1"/>
    <property type="molecule type" value="Genomic_DNA"/>
</dbReference>
<gene>
    <name evidence="2" type="primary">Dper\GL27072</name>
    <name evidence="2" type="ORF">Dper_GL27072</name>
</gene>